<dbReference type="Proteomes" id="UP000321947">
    <property type="component" value="Unassembled WGS sequence"/>
</dbReference>
<dbReference type="AlphaFoldDB" id="A0A5D3DHV0"/>
<gene>
    <name evidence="1" type="ORF">E5676_scaffold142G001660</name>
</gene>
<protein>
    <submittedName>
        <fullName evidence="1">NBS-LRR type resistance protein</fullName>
    </submittedName>
</protein>
<organism evidence="1 2">
    <name type="scientific">Cucumis melo var. makuwa</name>
    <name type="common">Oriental melon</name>
    <dbReference type="NCBI Taxonomy" id="1194695"/>
    <lineage>
        <taxon>Eukaryota</taxon>
        <taxon>Viridiplantae</taxon>
        <taxon>Streptophyta</taxon>
        <taxon>Embryophyta</taxon>
        <taxon>Tracheophyta</taxon>
        <taxon>Spermatophyta</taxon>
        <taxon>Magnoliopsida</taxon>
        <taxon>eudicotyledons</taxon>
        <taxon>Gunneridae</taxon>
        <taxon>Pentapetalae</taxon>
        <taxon>rosids</taxon>
        <taxon>fabids</taxon>
        <taxon>Cucurbitales</taxon>
        <taxon>Cucurbitaceae</taxon>
        <taxon>Benincaseae</taxon>
        <taxon>Cucumis</taxon>
    </lineage>
</organism>
<comment type="caution">
    <text evidence="1">The sequence shown here is derived from an EMBL/GenBank/DDBJ whole genome shotgun (WGS) entry which is preliminary data.</text>
</comment>
<evidence type="ECO:0000313" key="2">
    <source>
        <dbReference type="Proteomes" id="UP000321947"/>
    </source>
</evidence>
<evidence type="ECO:0000313" key="1">
    <source>
        <dbReference type="EMBL" id="TYK23153.1"/>
    </source>
</evidence>
<dbReference type="EMBL" id="SSTD01004586">
    <property type="protein sequence ID" value="TYK23153.1"/>
    <property type="molecule type" value="Genomic_DNA"/>
</dbReference>
<proteinExistence type="predicted"/>
<sequence>MGKGWMKLRNKFSVEYREEVEQFLEVAKFQVNEYGRIRRPCKREYLYHGEPVNLHRGRGNKGRFGRIYRCCQGHFIAMNRFVEHQMLTSFKELRGDYHRHFKKTNHRRTRLLDKSSLTIIVAGPSRFYNDSTSSLSNEVSQLTVWSYSRKHMLGVARSFRRIKCWNSSPSPPQRILKIWVDDRATQKALVGNPSPSPAKVMLAIFRPHFRKLESSNYNKS</sequence>
<accession>A0A5D3DHV0</accession>
<reference evidence="1 2" key="1">
    <citation type="submission" date="2019-08" db="EMBL/GenBank/DDBJ databases">
        <title>Draft genome sequences of two oriental melons (Cucumis melo L. var makuwa).</title>
        <authorList>
            <person name="Kwon S.-Y."/>
        </authorList>
    </citation>
    <scope>NUCLEOTIDE SEQUENCE [LARGE SCALE GENOMIC DNA]</scope>
    <source>
        <strain evidence="2">cv. Chang Bougi</strain>
        <tissue evidence="1">Leaf</tissue>
    </source>
</reference>
<name>A0A5D3DHV0_CUCMM</name>